<dbReference type="Proteomes" id="UP001179952">
    <property type="component" value="Unassembled WGS sequence"/>
</dbReference>
<evidence type="ECO:0000313" key="9">
    <source>
        <dbReference type="EMBL" id="KAK1260458.1"/>
    </source>
</evidence>
<evidence type="ECO:0000256" key="1">
    <source>
        <dbReference type="ARBA" id="ARBA00004123"/>
    </source>
</evidence>
<dbReference type="InterPro" id="IPR044189">
    <property type="entry name" value="XPO4/7-like"/>
</dbReference>
<name>A0AAV9A8A1_ACOGR</name>
<organism evidence="9 10">
    <name type="scientific">Acorus gramineus</name>
    <name type="common">Dwarf sweet flag</name>
    <dbReference type="NCBI Taxonomy" id="55184"/>
    <lineage>
        <taxon>Eukaryota</taxon>
        <taxon>Viridiplantae</taxon>
        <taxon>Streptophyta</taxon>
        <taxon>Embryophyta</taxon>
        <taxon>Tracheophyta</taxon>
        <taxon>Spermatophyta</taxon>
        <taxon>Magnoliopsida</taxon>
        <taxon>Liliopsida</taxon>
        <taxon>Acoraceae</taxon>
        <taxon>Acorus</taxon>
    </lineage>
</organism>
<dbReference type="Gene3D" id="1.25.10.10">
    <property type="entry name" value="Leucine-rich Repeat Variant"/>
    <property type="match status" value="1"/>
</dbReference>
<dbReference type="InterPro" id="IPR016024">
    <property type="entry name" value="ARM-type_fold"/>
</dbReference>
<evidence type="ECO:0000256" key="2">
    <source>
        <dbReference type="ARBA" id="ARBA00004496"/>
    </source>
</evidence>
<reference evidence="9" key="2">
    <citation type="submission" date="2023-06" db="EMBL/GenBank/DDBJ databases">
        <authorList>
            <person name="Ma L."/>
            <person name="Liu K.-W."/>
            <person name="Li Z."/>
            <person name="Hsiao Y.-Y."/>
            <person name="Qi Y."/>
            <person name="Fu T."/>
            <person name="Tang G."/>
            <person name="Zhang D."/>
            <person name="Sun W.-H."/>
            <person name="Liu D.-K."/>
            <person name="Li Y."/>
            <person name="Chen G.-Z."/>
            <person name="Liu X.-D."/>
            <person name="Liao X.-Y."/>
            <person name="Jiang Y.-T."/>
            <person name="Yu X."/>
            <person name="Hao Y."/>
            <person name="Huang J."/>
            <person name="Zhao X.-W."/>
            <person name="Ke S."/>
            <person name="Chen Y.-Y."/>
            <person name="Wu W.-L."/>
            <person name="Hsu J.-L."/>
            <person name="Lin Y.-F."/>
            <person name="Huang M.-D."/>
            <person name="Li C.-Y."/>
            <person name="Huang L."/>
            <person name="Wang Z.-W."/>
            <person name="Zhao X."/>
            <person name="Zhong W.-Y."/>
            <person name="Peng D.-H."/>
            <person name="Ahmad S."/>
            <person name="Lan S."/>
            <person name="Zhang J.-S."/>
            <person name="Tsai W.-C."/>
            <person name="Van De Peer Y."/>
            <person name="Liu Z.-J."/>
        </authorList>
    </citation>
    <scope>NUCLEOTIDE SEQUENCE</scope>
    <source>
        <strain evidence="9">SCP</strain>
        <tissue evidence="9">Leaves</tissue>
    </source>
</reference>
<comment type="similarity">
    <text evidence="3">Belongs to the exportin family.</text>
</comment>
<dbReference type="SUPFAM" id="SSF48371">
    <property type="entry name" value="ARM repeat"/>
    <property type="match status" value="1"/>
</dbReference>
<protein>
    <recommendedName>
        <fullName evidence="8">Exportin-4</fullName>
    </recommendedName>
</protein>
<evidence type="ECO:0000313" key="10">
    <source>
        <dbReference type="Proteomes" id="UP001179952"/>
    </source>
</evidence>
<dbReference type="GO" id="GO:0005737">
    <property type="term" value="C:cytoplasm"/>
    <property type="evidence" value="ECO:0007669"/>
    <property type="project" value="UniProtKB-SubCell"/>
</dbReference>
<proteinExistence type="inferred from homology"/>
<comment type="caution">
    <text evidence="9">The sequence shown here is derived from an EMBL/GenBank/DDBJ whole genome shotgun (WGS) entry which is preliminary data.</text>
</comment>
<dbReference type="PANTHER" id="PTHR12596:SF1">
    <property type="entry name" value="EXPORTIN-4"/>
    <property type="match status" value="1"/>
</dbReference>
<keyword evidence="7" id="KW-0539">Nucleus</keyword>
<keyword evidence="4" id="KW-0813">Transport</keyword>
<evidence type="ECO:0000256" key="7">
    <source>
        <dbReference type="ARBA" id="ARBA00023242"/>
    </source>
</evidence>
<dbReference type="AlphaFoldDB" id="A0AAV9A8A1"/>
<gene>
    <name evidence="9" type="ORF">QJS04_geneDACA002381</name>
</gene>
<evidence type="ECO:0000256" key="6">
    <source>
        <dbReference type="ARBA" id="ARBA00022927"/>
    </source>
</evidence>
<comment type="subcellular location">
    <subcellularLocation>
        <location evidence="2">Cytoplasm</location>
    </subcellularLocation>
    <subcellularLocation>
        <location evidence="1">Nucleus</location>
    </subcellularLocation>
</comment>
<dbReference type="GO" id="GO:0005049">
    <property type="term" value="F:nuclear export signal receptor activity"/>
    <property type="evidence" value="ECO:0007669"/>
    <property type="project" value="InterPro"/>
</dbReference>
<keyword evidence="10" id="KW-1185">Reference proteome</keyword>
<evidence type="ECO:0000256" key="4">
    <source>
        <dbReference type="ARBA" id="ARBA00022448"/>
    </source>
</evidence>
<accession>A0AAV9A8A1</accession>
<dbReference type="InterPro" id="IPR011989">
    <property type="entry name" value="ARM-like"/>
</dbReference>
<keyword evidence="5" id="KW-0963">Cytoplasm</keyword>
<dbReference type="EMBL" id="JAUJYN010000011">
    <property type="protein sequence ID" value="KAK1260458.1"/>
    <property type="molecule type" value="Genomic_DNA"/>
</dbReference>
<keyword evidence="6" id="KW-0653">Protein transport</keyword>
<dbReference type="PANTHER" id="PTHR12596">
    <property type="entry name" value="EXPORTIN 4,7-RELATED"/>
    <property type="match status" value="1"/>
</dbReference>
<dbReference type="GO" id="GO:0005643">
    <property type="term" value="C:nuclear pore"/>
    <property type="evidence" value="ECO:0007669"/>
    <property type="project" value="TreeGrafter"/>
</dbReference>
<dbReference type="FunFam" id="1.25.10.10:FF:000287">
    <property type="entry name" value="Exportin-4 protein"/>
    <property type="match status" value="1"/>
</dbReference>
<sequence>MEHASSADAYVQAKVSSVGALLMKRGWMELSAAEKDAFFSEVNRAIHGTHGVDAQYAGISFLESLVCEFSPSTSSAIGLPVEFYEQCGASLELDYLQKFYCWAQEAVLNVTDKAIGLVATVTELKVFSAALRLMFQIMNWEFHSTANGAYDSSNCRTMFSSGFRRHAVLLTKYECVFVEPGPTWRDVLISSGHIDWLLGVYGVLRQKLASDKIWSDSPLAVSARQLIVQFCSLTGSIFPLDDGQMQKKHLLQLLSAIIQWIDPPDVVIAAIKDGASESELLDGCHALLSIATLTSTELFDDLLKSFRNYGTLQLLSSLTCEVVKAHALANDEEVEWCSEPLDVLLETWSVLFGQTDLDKKVLASDGIDAAAKLFYTIVDSQLKAAAASAFDAEDDAEHFHASVSKRDERFSLYAIIARVAADVTVPLLMRLLSERFALLHQGKGITDPTCTLEEIYWILLMTGHVLTDPGEGETPLVPEALEVRFLDVNEAVQHPVILISGSVLNFAEQSLDSELRTAFFSPRLLEAVIWFLARWAGTYLMPFKSSERHNFNPGHEDATQNNNQISRKALLGFYGEDERGKHVLDIIVRISMTALISYPGEVDLQEITCYQLLPTLVRRRNLCAHLIELSSWRNLANAFANERTFFTLSARLQRSIAETLVRSAFGMQISEASNLYVRDLMGPMTTYLVDISNKSDLKIVAQQPDAIHMVSCLLERLRGTARATQPRTQKAIFEMAVAVMIPLLNFLEIYKNETVIIHMILKFVVDLVDAQVAFLENKETAILVNFCMKLLQIYSAQNIGKVSVSSSSSLLSQVKVEKYKDLRALLKLLTNLCSKDLVDFSHTFGEENSTDIAQVVYLGLHIVTPLISLDLLKYPKLCHDYFALMSHMLDVYPEKVVELNAEAFAHIVGTLDFGIPHQDIDVVSMCLRAVNALATYHYKEKSIGKEGLGTYAISCQGLNGEGTLRHFLQLLLQHFLFEDYSSDLISHAADALLPLILCELDLYQRLASELVERQVNPAFKSRLANALQALTTSNEITSTLDRANYKKFRKNFHNFLIEVRGFLWTK</sequence>
<dbReference type="GO" id="GO:0006611">
    <property type="term" value="P:protein export from nucleus"/>
    <property type="evidence" value="ECO:0007669"/>
    <property type="project" value="TreeGrafter"/>
</dbReference>
<evidence type="ECO:0000256" key="3">
    <source>
        <dbReference type="ARBA" id="ARBA00009466"/>
    </source>
</evidence>
<reference evidence="9" key="1">
    <citation type="journal article" date="2023" name="Nat. Commun.">
        <title>Diploid and tetraploid genomes of Acorus and the evolution of monocots.</title>
        <authorList>
            <person name="Ma L."/>
            <person name="Liu K.W."/>
            <person name="Li Z."/>
            <person name="Hsiao Y.Y."/>
            <person name="Qi Y."/>
            <person name="Fu T."/>
            <person name="Tang G.D."/>
            <person name="Zhang D."/>
            <person name="Sun W.H."/>
            <person name="Liu D.K."/>
            <person name="Li Y."/>
            <person name="Chen G.Z."/>
            <person name="Liu X.D."/>
            <person name="Liao X.Y."/>
            <person name="Jiang Y.T."/>
            <person name="Yu X."/>
            <person name="Hao Y."/>
            <person name="Huang J."/>
            <person name="Zhao X.W."/>
            <person name="Ke S."/>
            <person name="Chen Y.Y."/>
            <person name="Wu W.L."/>
            <person name="Hsu J.L."/>
            <person name="Lin Y.F."/>
            <person name="Huang M.D."/>
            <person name="Li C.Y."/>
            <person name="Huang L."/>
            <person name="Wang Z.W."/>
            <person name="Zhao X."/>
            <person name="Zhong W.Y."/>
            <person name="Peng D.H."/>
            <person name="Ahmad S."/>
            <person name="Lan S."/>
            <person name="Zhang J.S."/>
            <person name="Tsai W.C."/>
            <person name="Van de Peer Y."/>
            <person name="Liu Z.J."/>
        </authorList>
    </citation>
    <scope>NUCLEOTIDE SEQUENCE</scope>
    <source>
        <strain evidence="9">SCP</strain>
    </source>
</reference>
<evidence type="ECO:0000256" key="8">
    <source>
        <dbReference type="ARBA" id="ARBA00040444"/>
    </source>
</evidence>
<evidence type="ECO:0000256" key="5">
    <source>
        <dbReference type="ARBA" id="ARBA00022490"/>
    </source>
</evidence>